<evidence type="ECO:0000313" key="2">
    <source>
        <dbReference type="Proteomes" id="UP001233999"/>
    </source>
</evidence>
<reference evidence="1" key="2">
    <citation type="submission" date="2023-05" db="EMBL/GenBank/DDBJ databases">
        <authorList>
            <person name="Fouks B."/>
        </authorList>
    </citation>
    <scope>NUCLEOTIDE SEQUENCE</scope>
    <source>
        <strain evidence="1">Stay&amp;Tobe</strain>
        <tissue evidence="1">Testes</tissue>
    </source>
</reference>
<sequence length="54" mass="6120">TGYKSSFCGRPGHVVLSSVSVVGYIFFQNLHQVDHCAEPIKDLFVNRKVWVKPE</sequence>
<accession>A0AAD7ZVZ7</accession>
<keyword evidence="2" id="KW-1185">Reference proteome</keyword>
<organism evidence="1 2">
    <name type="scientific">Diploptera punctata</name>
    <name type="common">Pacific beetle cockroach</name>
    <dbReference type="NCBI Taxonomy" id="6984"/>
    <lineage>
        <taxon>Eukaryota</taxon>
        <taxon>Metazoa</taxon>
        <taxon>Ecdysozoa</taxon>
        <taxon>Arthropoda</taxon>
        <taxon>Hexapoda</taxon>
        <taxon>Insecta</taxon>
        <taxon>Pterygota</taxon>
        <taxon>Neoptera</taxon>
        <taxon>Polyneoptera</taxon>
        <taxon>Dictyoptera</taxon>
        <taxon>Blattodea</taxon>
        <taxon>Blaberoidea</taxon>
        <taxon>Blaberidae</taxon>
        <taxon>Diplopterinae</taxon>
        <taxon>Diploptera</taxon>
    </lineage>
</organism>
<feature type="non-terminal residue" evidence="1">
    <location>
        <position position="54"/>
    </location>
</feature>
<dbReference type="AlphaFoldDB" id="A0AAD7ZVZ7"/>
<gene>
    <name evidence="1" type="ORF">L9F63_019583</name>
</gene>
<evidence type="ECO:0000313" key="1">
    <source>
        <dbReference type="EMBL" id="KAJ9586823.1"/>
    </source>
</evidence>
<reference evidence="1" key="1">
    <citation type="journal article" date="2023" name="IScience">
        <title>Live-bearing cockroach genome reveals convergent evolutionary mechanisms linked to viviparity in insects and beyond.</title>
        <authorList>
            <person name="Fouks B."/>
            <person name="Harrison M.C."/>
            <person name="Mikhailova A.A."/>
            <person name="Marchal E."/>
            <person name="English S."/>
            <person name="Carruthers M."/>
            <person name="Jennings E.C."/>
            <person name="Chiamaka E.L."/>
            <person name="Frigard R.A."/>
            <person name="Pippel M."/>
            <person name="Attardo G.M."/>
            <person name="Benoit J.B."/>
            <person name="Bornberg-Bauer E."/>
            <person name="Tobe S.S."/>
        </authorList>
    </citation>
    <scope>NUCLEOTIDE SEQUENCE</scope>
    <source>
        <strain evidence="1">Stay&amp;Tobe</strain>
    </source>
</reference>
<dbReference type="Proteomes" id="UP001233999">
    <property type="component" value="Unassembled WGS sequence"/>
</dbReference>
<feature type="non-terminal residue" evidence="1">
    <location>
        <position position="1"/>
    </location>
</feature>
<dbReference type="EMBL" id="JASPKZ010006836">
    <property type="protein sequence ID" value="KAJ9586823.1"/>
    <property type="molecule type" value="Genomic_DNA"/>
</dbReference>
<comment type="caution">
    <text evidence="1">The sequence shown here is derived from an EMBL/GenBank/DDBJ whole genome shotgun (WGS) entry which is preliminary data.</text>
</comment>
<proteinExistence type="predicted"/>
<name>A0AAD7ZVZ7_DIPPU</name>
<protein>
    <submittedName>
        <fullName evidence="1">Uncharacterized protein</fullName>
    </submittedName>
</protein>